<evidence type="ECO:0000256" key="1">
    <source>
        <dbReference type="ARBA" id="ARBA00004141"/>
    </source>
</evidence>
<accession>K8EII1</accession>
<feature type="transmembrane region" description="Helical" evidence="6">
    <location>
        <begin position="74"/>
        <end position="97"/>
    </location>
</feature>
<keyword evidence="4 6" id="KW-0472">Membrane</keyword>
<dbReference type="InterPro" id="IPR006977">
    <property type="entry name" value="Yip1_dom"/>
</dbReference>
<feature type="region of interest" description="Disordered" evidence="5">
    <location>
        <begin position="1"/>
        <end position="42"/>
    </location>
</feature>
<dbReference type="RefSeq" id="WP_008411808.1">
    <property type="nucleotide sequence ID" value="NZ_CAOS01000010.1"/>
</dbReference>
<reference evidence="8 9" key="1">
    <citation type="journal article" date="2013" name="Genome Announc.">
        <title>Genome Sequence of the Sulfate-Reducing Bacterium Desulfotomaculum hydrothermale Lam5(T).</title>
        <authorList>
            <person name="Amin O."/>
            <person name="Fardeau M.L."/>
            <person name="Valette O."/>
            <person name="Hirschler-Rea A."/>
            <person name="Barbe V."/>
            <person name="Medigue C."/>
            <person name="Vacherie B."/>
            <person name="Ollivier B."/>
            <person name="Bertin P.N."/>
            <person name="Dolla A."/>
        </authorList>
    </citation>
    <scope>NUCLEOTIDE SEQUENCE [LARGE SCALE GENOMIC DNA]</scope>
    <source>
        <strain evidence="9">Lam5 / DSM 18033</strain>
    </source>
</reference>
<evidence type="ECO:0000259" key="7">
    <source>
        <dbReference type="Pfam" id="PF04893"/>
    </source>
</evidence>
<dbReference type="Pfam" id="PF04893">
    <property type="entry name" value="Yip1"/>
    <property type="match status" value="1"/>
</dbReference>
<dbReference type="eggNOG" id="ENOG5032VW2">
    <property type="taxonomic scope" value="Bacteria"/>
</dbReference>
<dbReference type="Proteomes" id="UP000009315">
    <property type="component" value="Unassembled WGS sequence"/>
</dbReference>
<comment type="subcellular location">
    <subcellularLocation>
        <location evidence="1">Membrane</location>
        <topology evidence="1">Multi-pass membrane protein</topology>
    </subcellularLocation>
</comment>
<feature type="compositionally biased region" description="Low complexity" evidence="5">
    <location>
        <begin position="19"/>
        <end position="37"/>
    </location>
</feature>
<comment type="caution">
    <text evidence="8">The sequence shown here is derived from an EMBL/GenBank/DDBJ whole genome shotgun (WGS) entry which is preliminary data.</text>
</comment>
<evidence type="ECO:0000256" key="3">
    <source>
        <dbReference type="ARBA" id="ARBA00022989"/>
    </source>
</evidence>
<proteinExistence type="predicted"/>
<evidence type="ECO:0000256" key="6">
    <source>
        <dbReference type="SAM" id="Phobius"/>
    </source>
</evidence>
<feature type="transmembrane region" description="Helical" evidence="6">
    <location>
        <begin position="164"/>
        <end position="188"/>
    </location>
</feature>
<feature type="domain" description="Yip1" evidence="7">
    <location>
        <begin position="56"/>
        <end position="244"/>
    </location>
</feature>
<keyword evidence="9" id="KW-1185">Reference proteome</keyword>
<gene>
    <name evidence="8" type="ORF">DESHY_30096</name>
</gene>
<organism evidence="8 9">
    <name type="scientific">Desulforamulus hydrothermalis Lam5 = DSM 18033</name>
    <dbReference type="NCBI Taxonomy" id="1121428"/>
    <lineage>
        <taxon>Bacteria</taxon>
        <taxon>Bacillati</taxon>
        <taxon>Bacillota</taxon>
        <taxon>Clostridia</taxon>
        <taxon>Eubacteriales</taxon>
        <taxon>Peptococcaceae</taxon>
        <taxon>Desulforamulus</taxon>
    </lineage>
</organism>
<evidence type="ECO:0000256" key="2">
    <source>
        <dbReference type="ARBA" id="ARBA00022692"/>
    </source>
</evidence>
<feature type="transmembrane region" description="Helical" evidence="6">
    <location>
        <begin position="228"/>
        <end position="257"/>
    </location>
</feature>
<dbReference type="AlphaFoldDB" id="K8EII1"/>
<evidence type="ECO:0000313" key="9">
    <source>
        <dbReference type="Proteomes" id="UP000009315"/>
    </source>
</evidence>
<protein>
    <recommendedName>
        <fullName evidence="7">Yip1 domain-containing protein</fullName>
    </recommendedName>
</protein>
<feature type="transmembrane region" description="Helical" evidence="6">
    <location>
        <begin position="117"/>
        <end position="143"/>
    </location>
</feature>
<dbReference type="EMBL" id="CAOS01000010">
    <property type="protein sequence ID" value="CCO08406.1"/>
    <property type="molecule type" value="Genomic_DNA"/>
</dbReference>
<dbReference type="STRING" id="1121428.DESHY_30096"/>
<feature type="transmembrane region" description="Helical" evidence="6">
    <location>
        <begin position="194"/>
        <end position="216"/>
    </location>
</feature>
<evidence type="ECO:0000256" key="5">
    <source>
        <dbReference type="SAM" id="MobiDB-lite"/>
    </source>
</evidence>
<dbReference type="GO" id="GO:0016020">
    <property type="term" value="C:membrane"/>
    <property type="evidence" value="ECO:0007669"/>
    <property type="project" value="UniProtKB-SubCell"/>
</dbReference>
<dbReference type="OrthoDB" id="1727020at2"/>
<evidence type="ECO:0000256" key="4">
    <source>
        <dbReference type="ARBA" id="ARBA00023136"/>
    </source>
</evidence>
<keyword evidence="3 6" id="KW-1133">Transmembrane helix</keyword>
<sequence length="261" mass="27230">MSEIKDHLAENTGGGRLTPAPEAEQAASPPAAAAEPAQAPPAPPEPPLKYYEIIYGVLFDPVPTMRRLAANPPLGAAFVIVILLALAGMLASLYIYARSGAPELGGALGLPWQQHPAAARALRAAAPVLALLGAVFYFVKWFFYSALLHLLAEFYGGRGRARTVFVIYGLAGLPEVFLIPLNVLTALAAPAQAALLNTLGNLVTLVWGTVLLTIGLREAHRISTGRALAVIVTPVLAVLALALVTLVALAGTLSALLPATW</sequence>
<evidence type="ECO:0000313" key="8">
    <source>
        <dbReference type="EMBL" id="CCO08406.1"/>
    </source>
</evidence>
<keyword evidence="2 6" id="KW-0812">Transmembrane</keyword>
<name>K8EII1_9FIRM</name>